<evidence type="ECO:0000256" key="3">
    <source>
        <dbReference type="ARBA" id="ARBA00022448"/>
    </source>
</evidence>
<feature type="domain" description="Potassium channel" evidence="12">
    <location>
        <begin position="192"/>
        <end position="264"/>
    </location>
</feature>
<feature type="domain" description="Potassium channel" evidence="12">
    <location>
        <begin position="71"/>
        <end position="151"/>
    </location>
</feature>
<dbReference type="PROSITE" id="PS00018">
    <property type="entry name" value="EF_HAND_1"/>
    <property type="match status" value="1"/>
</dbReference>
<evidence type="ECO:0000256" key="1">
    <source>
        <dbReference type="ARBA" id="ARBA00004141"/>
    </source>
</evidence>
<dbReference type="InterPro" id="IPR013099">
    <property type="entry name" value="K_chnl_dom"/>
</dbReference>
<comment type="caution">
    <text evidence="13">The sequence shown here is derived from an EMBL/GenBank/DDBJ whole genome shotgun (WGS) entry which is preliminary data.</text>
</comment>
<dbReference type="PANTHER" id="PTHR11003">
    <property type="entry name" value="POTASSIUM CHANNEL, SUBFAMILY K"/>
    <property type="match status" value="1"/>
</dbReference>
<evidence type="ECO:0000256" key="5">
    <source>
        <dbReference type="ARBA" id="ARBA00022837"/>
    </source>
</evidence>
<feature type="transmembrane region" description="Helical" evidence="11">
    <location>
        <begin position="68"/>
        <end position="86"/>
    </location>
</feature>
<dbReference type="SUPFAM" id="SSF47473">
    <property type="entry name" value="EF-hand"/>
    <property type="match status" value="1"/>
</dbReference>
<evidence type="ECO:0000313" key="14">
    <source>
        <dbReference type="Proteomes" id="UP001632038"/>
    </source>
</evidence>
<evidence type="ECO:0000313" key="13">
    <source>
        <dbReference type="EMBL" id="KAL3637522.1"/>
    </source>
</evidence>
<keyword evidence="8 11" id="KW-0472">Membrane</keyword>
<keyword evidence="6 11" id="KW-1133">Transmembrane helix</keyword>
<dbReference type="InterPro" id="IPR018247">
    <property type="entry name" value="EF_Hand_1_Ca_BS"/>
</dbReference>
<comment type="similarity">
    <text evidence="2">Belongs to the two pore domain potassium channel (TC 1.A.1.7) family.</text>
</comment>
<dbReference type="EMBL" id="JAVIJP010000025">
    <property type="protein sequence ID" value="KAL3637522.1"/>
    <property type="molecule type" value="Genomic_DNA"/>
</dbReference>
<dbReference type="Pfam" id="PF07885">
    <property type="entry name" value="Ion_trans_2"/>
    <property type="match status" value="2"/>
</dbReference>
<keyword evidence="13" id="KW-0418">Kinase</keyword>
<accession>A0ABD3D745</accession>
<organism evidence="13 14">
    <name type="scientific">Castilleja foliolosa</name>
    <dbReference type="NCBI Taxonomy" id="1961234"/>
    <lineage>
        <taxon>Eukaryota</taxon>
        <taxon>Viridiplantae</taxon>
        <taxon>Streptophyta</taxon>
        <taxon>Embryophyta</taxon>
        <taxon>Tracheophyta</taxon>
        <taxon>Spermatophyta</taxon>
        <taxon>Magnoliopsida</taxon>
        <taxon>eudicotyledons</taxon>
        <taxon>Gunneridae</taxon>
        <taxon>Pentapetalae</taxon>
        <taxon>asterids</taxon>
        <taxon>lamiids</taxon>
        <taxon>Lamiales</taxon>
        <taxon>Orobanchaceae</taxon>
        <taxon>Pedicularideae</taxon>
        <taxon>Castillejinae</taxon>
        <taxon>Castilleja</taxon>
    </lineage>
</organism>
<feature type="transmembrane region" description="Helical" evidence="11">
    <location>
        <begin position="240"/>
        <end position="261"/>
    </location>
</feature>
<protein>
    <submittedName>
        <fullName evidence="13">cAMP-dependent protein kinase subunit</fullName>
    </submittedName>
</protein>
<evidence type="ECO:0000256" key="8">
    <source>
        <dbReference type="ARBA" id="ARBA00023136"/>
    </source>
</evidence>
<keyword evidence="5" id="KW-0106">Calcium</keyword>
<evidence type="ECO:0000256" key="4">
    <source>
        <dbReference type="ARBA" id="ARBA00022692"/>
    </source>
</evidence>
<keyword evidence="9" id="KW-0407">Ion channel</keyword>
<evidence type="ECO:0000259" key="12">
    <source>
        <dbReference type="Pfam" id="PF07885"/>
    </source>
</evidence>
<keyword evidence="13" id="KW-0808">Transferase</keyword>
<dbReference type="FunFam" id="1.10.287.70:FF:000127">
    <property type="entry name" value="Calcium-activated outward-rectifying potassium channel 1"/>
    <property type="match status" value="1"/>
</dbReference>
<keyword evidence="3" id="KW-0813">Transport</keyword>
<feature type="transmembrane region" description="Helical" evidence="11">
    <location>
        <begin position="186"/>
        <end position="207"/>
    </location>
</feature>
<dbReference type="AlphaFoldDB" id="A0ABD3D745"/>
<dbReference type="InterPro" id="IPR003280">
    <property type="entry name" value="2pore_dom_K_chnl"/>
</dbReference>
<evidence type="ECO:0000256" key="6">
    <source>
        <dbReference type="ARBA" id="ARBA00022989"/>
    </source>
</evidence>
<keyword evidence="7" id="KW-0406">Ion transport</keyword>
<keyword evidence="14" id="KW-1185">Reference proteome</keyword>
<dbReference type="GO" id="GO:0016301">
    <property type="term" value="F:kinase activity"/>
    <property type="evidence" value="ECO:0007669"/>
    <property type="project" value="UniProtKB-KW"/>
</dbReference>
<dbReference type="Gene3D" id="1.10.287.70">
    <property type="match status" value="2"/>
</dbReference>
<evidence type="ECO:0000256" key="2">
    <source>
        <dbReference type="ARBA" id="ARBA00010159"/>
    </source>
</evidence>
<evidence type="ECO:0000256" key="10">
    <source>
        <dbReference type="SAM" id="MobiDB-lite"/>
    </source>
</evidence>
<keyword evidence="4 11" id="KW-0812">Transmembrane</keyword>
<reference evidence="14" key="1">
    <citation type="journal article" date="2024" name="IScience">
        <title>Strigolactones Initiate the Formation of Haustorium-like Structures in Castilleja.</title>
        <authorList>
            <person name="Buerger M."/>
            <person name="Peterson D."/>
            <person name="Chory J."/>
        </authorList>
    </citation>
    <scope>NUCLEOTIDE SEQUENCE [LARGE SCALE GENOMIC DNA]</scope>
</reference>
<dbReference type="InterPro" id="IPR011992">
    <property type="entry name" value="EF-hand-dom_pair"/>
</dbReference>
<evidence type="ECO:0000256" key="7">
    <source>
        <dbReference type="ARBA" id="ARBA00023065"/>
    </source>
</evidence>
<dbReference type="PANTHER" id="PTHR11003:SF291">
    <property type="entry name" value="IP11374P"/>
    <property type="match status" value="1"/>
</dbReference>
<feature type="region of interest" description="Disordered" evidence="10">
    <location>
        <begin position="1"/>
        <end position="27"/>
    </location>
</feature>
<proteinExistence type="inferred from homology"/>
<name>A0ABD3D745_9LAMI</name>
<dbReference type="GO" id="GO:0005774">
    <property type="term" value="C:vacuolar membrane"/>
    <property type="evidence" value="ECO:0007669"/>
    <property type="project" value="UniProtKB-ARBA"/>
</dbReference>
<dbReference type="GO" id="GO:0034220">
    <property type="term" value="P:monoatomic ion transmembrane transport"/>
    <property type="evidence" value="ECO:0007669"/>
    <property type="project" value="UniProtKB-KW"/>
</dbReference>
<sequence>MSTDGEKSITVGLLRPPSQSDPKRKRFRRCRSAPLSEVLPGEINAANGPQTPPSQSIFDNIHPSFRKVATYLILYLAIGTVCFYLVMDQIKGEKVNAVLDSVYFCIVTMTTVGYGDLVPSSTSTKLLACAFVFSGMALVGLTLSKGADYLVEKQEILLVRAMHMRQKLGPSEILSELENNKVQYKCFMMMGFIVVLFLVGTVFLATVEGLDFVDALYCVCSTVTTLGYGDKSFSTKAGRVFAIFWILTSTICLAQLLCYVAELNTEKRQKELVKFVLTKKMTNVDLESADVDANGIVGAAEFIIFKLKEMGKINQDDISLLMEEFENLDVDQSGTLSTCDLTLAQS</sequence>
<dbReference type="Proteomes" id="UP001632038">
    <property type="component" value="Unassembled WGS sequence"/>
</dbReference>
<evidence type="ECO:0000256" key="11">
    <source>
        <dbReference type="SAM" id="Phobius"/>
    </source>
</evidence>
<dbReference type="PRINTS" id="PR01333">
    <property type="entry name" value="2POREKCHANEL"/>
</dbReference>
<feature type="transmembrane region" description="Helical" evidence="11">
    <location>
        <begin position="123"/>
        <end position="143"/>
    </location>
</feature>
<evidence type="ECO:0000256" key="9">
    <source>
        <dbReference type="ARBA" id="ARBA00023303"/>
    </source>
</evidence>
<gene>
    <name evidence="13" type="primary">TPK1_3</name>
    <name evidence="13" type="ORF">CASFOL_018690</name>
</gene>
<comment type="subcellular location">
    <subcellularLocation>
        <location evidence="1">Membrane</location>
        <topology evidence="1">Multi-pass membrane protein</topology>
    </subcellularLocation>
</comment>
<dbReference type="SUPFAM" id="SSF81324">
    <property type="entry name" value="Voltage-gated potassium channels"/>
    <property type="match status" value="2"/>
</dbReference>